<reference evidence="1 2" key="1">
    <citation type="journal article" date="2024" name="Ann. Entomol. Soc. Am.">
        <title>Genomic analyses of the southern and eastern yellowjacket wasps (Hymenoptera: Vespidae) reveal evolutionary signatures of social life.</title>
        <authorList>
            <person name="Catto M.A."/>
            <person name="Caine P.B."/>
            <person name="Orr S.E."/>
            <person name="Hunt B.G."/>
            <person name="Goodisman M.A.D."/>
        </authorList>
    </citation>
    <scope>NUCLEOTIDE SEQUENCE [LARGE SCALE GENOMIC DNA]</scope>
    <source>
        <strain evidence="1">233</strain>
        <tissue evidence="1">Head and thorax</tissue>
    </source>
</reference>
<evidence type="ECO:0000313" key="1">
    <source>
        <dbReference type="EMBL" id="KAL2740104.1"/>
    </source>
</evidence>
<gene>
    <name evidence="1" type="ORF">V1478_000245</name>
</gene>
<dbReference type="AlphaFoldDB" id="A0ABD2C525"/>
<sequence length="344" mass="39828">MSKTEYSEYAEDVSEKIRILDQMEGMRKERKTLIHGQSADKRRRKRRESYAKYSQFPRGFIRPWFFLRAERICAPGKCQRFCGWDQELRNMKDLAEKRKKYYRWVIWRPRFLNTKKSGKALLAKSSVVGTITTKRKFEHNENKIYDKWVSQKHGKLERKHFRQRHVSRNYGKHQREFCSQVQGGPPLNAAKGEAEPSCSTRWRSLGQAIQGSHALVQKFIGSEVYWHQSSVKPAAMIPRINTVFAKVPITVIANASTHDKVETRVDVDSRDSRSETCRVKILQLNMECSAIVTGEEPYIQKQGEVCFSFIGLGIETRSAVICDQKPCSAVAVTNRYSYIVHLAA</sequence>
<keyword evidence="2" id="KW-1185">Reference proteome</keyword>
<accession>A0ABD2C525</accession>
<dbReference type="Proteomes" id="UP001607302">
    <property type="component" value="Unassembled WGS sequence"/>
</dbReference>
<evidence type="ECO:0000313" key="2">
    <source>
        <dbReference type="Proteomes" id="UP001607302"/>
    </source>
</evidence>
<comment type="caution">
    <text evidence="1">The sequence shown here is derived from an EMBL/GenBank/DDBJ whole genome shotgun (WGS) entry which is preliminary data.</text>
</comment>
<protein>
    <submittedName>
        <fullName evidence="1">Uncharacterized protein</fullName>
    </submittedName>
</protein>
<dbReference type="EMBL" id="JAUDFV010000020">
    <property type="protein sequence ID" value="KAL2740104.1"/>
    <property type="molecule type" value="Genomic_DNA"/>
</dbReference>
<proteinExistence type="predicted"/>
<organism evidence="1 2">
    <name type="scientific">Vespula squamosa</name>
    <name type="common">Southern yellow jacket</name>
    <name type="synonym">Wasp</name>
    <dbReference type="NCBI Taxonomy" id="30214"/>
    <lineage>
        <taxon>Eukaryota</taxon>
        <taxon>Metazoa</taxon>
        <taxon>Ecdysozoa</taxon>
        <taxon>Arthropoda</taxon>
        <taxon>Hexapoda</taxon>
        <taxon>Insecta</taxon>
        <taxon>Pterygota</taxon>
        <taxon>Neoptera</taxon>
        <taxon>Endopterygota</taxon>
        <taxon>Hymenoptera</taxon>
        <taxon>Apocrita</taxon>
        <taxon>Aculeata</taxon>
        <taxon>Vespoidea</taxon>
        <taxon>Vespidae</taxon>
        <taxon>Vespinae</taxon>
        <taxon>Vespula</taxon>
    </lineage>
</organism>
<name>A0ABD2C525_VESSQ</name>